<organism evidence="3 4">
    <name type="scientific">Aquimarina hainanensis</name>
    <dbReference type="NCBI Taxonomy" id="1578017"/>
    <lineage>
        <taxon>Bacteria</taxon>
        <taxon>Pseudomonadati</taxon>
        <taxon>Bacteroidota</taxon>
        <taxon>Flavobacteriia</taxon>
        <taxon>Flavobacteriales</taxon>
        <taxon>Flavobacteriaceae</taxon>
        <taxon>Aquimarina</taxon>
    </lineage>
</organism>
<feature type="signal peptide" evidence="2">
    <location>
        <begin position="1"/>
        <end position="20"/>
    </location>
</feature>
<keyword evidence="2" id="KW-0732">Signal</keyword>
<sequence>MKLQLIFLTLFLTLIQAVEAQVKFEAKVSKEKLGMNERLRVDFEMNQDGDNFTPPNFSGFQVIGGPNQSISNTWVNGKRSYSKSFSYYLSPTRRGKFTIKQATIEINGETYKTLPVKVEVTASVDKPKDGNSSDVIASENLHLVAEVSKSTPYLNEAITVEYKLYVSPRINVSNWKELDSPKYSDFWSQAIDMKQLKVRNGEYNGEPYRYVVLRKTVLYPQKTGKLNIEPLTLSVTVDVPTNRRDFFGGRLYTSIDKRVAAGNRTIRVKPLPEQGRPDDFTGAVGTFEFDVKVNKKVLSATESLEARVSVFGNGNLKLFDIPTLSVPNGLEKYEPEHNERVRTNLSGMAGTISDTYTLVPQYKGKYPLPSLSFSYFDLKTESYKRITSDEIIINVNKGPEGNTEVEGNDESNETFKKVVTQVGNQFRFIKTDTTLTLVEKKYFFKSTPYWLALTLPLLAIPVFLFLGKKREERKSDVKGNRVRKADKLARKYLSEAKKNLGDQKAFYIAMEKALHNYLKAKLSIQTSDMSKERIQRLLKEKNVDEATSIEFIALLESCEFARYTPSSGSAMQQDYDKASRVIAAMDKRL</sequence>
<accession>A0ABW5N730</accession>
<dbReference type="PANTHER" id="PTHR40940:SF2">
    <property type="entry name" value="BATD"/>
    <property type="match status" value="1"/>
</dbReference>
<evidence type="ECO:0000256" key="2">
    <source>
        <dbReference type="SAM" id="SignalP"/>
    </source>
</evidence>
<dbReference type="Pfam" id="PF13584">
    <property type="entry name" value="BatD"/>
    <property type="match status" value="2"/>
</dbReference>
<gene>
    <name evidence="3" type="ORF">ACFSTE_06130</name>
</gene>
<dbReference type="InterPro" id="IPR025738">
    <property type="entry name" value="BatD"/>
</dbReference>
<feature type="transmembrane region" description="Helical" evidence="1">
    <location>
        <begin position="449"/>
        <end position="466"/>
    </location>
</feature>
<keyword evidence="1" id="KW-0812">Transmembrane</keyword>
<protein>
    <submittedName>
        <fullName evidence="3">BatD family protein</fullName>
    </submittedName>
</protein>
<keyword evidence="1" id="KW-1133">Transmembrane helix</keyword>
<feature type="chain" id="PRO_5045969419" evidence="2">
    <location>
        <begin position="21"/>
        <end position="589"/>
    </location>
</feature>
<reference evidence="4" key="1">
    <citation type="journal article" date="2019" name="Int. J. Syst. Evol. Microbiol.">
        <title>The Global Catalogue of Microorganisms (GCM) 10K type strain sequencing project: providing services to taxonomists for standard genome sequencing and annotation.</title>
        <authorList>
            <consortium name="The Broad Institute Genomics Platform"/>
            <consortium name="The Broad Institute Genome Sequencing Center for Infectious Disease"/>
            <person name="Wu L."/>
            <person name="Ma J."/>
        </authorList>
    </citation>
    <scope>NUCLEOTIDE SEQUENCE [LARGE SCALE GENOMIC DNA]</scope>
    <source>
        <strain evidence="4">KCTC 42423</strain>
    </source>
</reference>
<proteinExistence type="predicted"/>
<name>A0ABW5N730_9FLAO</name>
<comment type="caution">
    <text evidence="3">The sequence shown here is derived from an EMBL/GenBank/DDBJ whole genome shotgun (WGS) entry which is preliminary data.</text>
</comment>
<evidence type="ECO:0000256" key="1">
    <source>
        <dbReference type="SAM" id="Phobius"/>
    </source>
</evidence>
<dbReference type="Proteomes" id="UP001597459">
    <property type="component" value="Unassembled WGS sequence"/>
</dbReference>
<keyword evidence="1" id="KW-0472">Membrane</keyword>
<dbReference type="PANTHER" id="PTHR40940">
    <property type="entry name" value="PROTEIN BATD-RELATED"/>
    <property type="match status" value="1"/>
</dbReference>
<dbReference type="RefSeq" id="WP_378257604.1">
    <property type="nucleotide sequence ID" value="NZ_JBHSJV010000001.1"/>
</dbReference>
<keyword evidence="4" id="KW-1185">Reference proteome</keyword>
<dbReference type="EMBL" id="JBHULX010000004">
    <property type="protein sequence ID" value="MFD2590403.1"/>
    <property type="molecule type" value="Genomic_DNA"/>
</dbReference>
<evidence type="ECO:0000313" key="3">
    <source>
        <dbReference type="EMBL" id="MFD2590403.1"/>
    </source>
</evidence>
<evidence type="ECO:0000313" key="4">
    <source>
        <dbReference type="Proteomes" id="UP001597459"/>
    </source>
</evidence>